<feature type="chain" id="PRO_5040940138" description="Bacterial virulence domain-containing protein" evidence="1">
    <location>
        <begin position="20"/>
        <end position="228"/>
    </location>
</feature>
<keyword evidence="4" id="KW-1185">Reference proteome</keyword>
<dbReference type="InterPro" id="IPR029058">
    <property type="entry name" value="AB_hydrolase_fold"/>
</dbReference>
<dbReference type="Proteomes" id="UP001151234">
    <property type="component" value="Unassembled WGS sequence"/>
</dbReference>
<gene>
    <name evidence="3" type="ORF">OQ273_16295</name>
</gene>
<evidence type="ECO:0000256" key="1">
    <source>
        <dbReference type="SAM" id="SignalP"/>
    </source>
</evidence>
<dbReference type="EMBL" id="JAPJZI010000001">
    <property type="protein sequence ID" value="MDA5400141.1"/>
    <property type="molecule type" value="Genomic_DNA"/>
</dbReference>
<dbReference type="AlphaFoldDB" id="A0A9X3UNK6"/>
<proteinExistence type="predicted"/>
<comment type="caution">
    <text evidence="3">The sequence shown here is derived from an EMBL/GenBank/DDBJ whole genome shotgun (WGS) entry which is preliminary data.</text>
</comment>
<keyword evidence="1" id="KW-0732">Signal</keyword>
<accession>A0A9X3UNK6</accession>
<dbReference type="RefSeq" id="WP_267991547.1">
    <property type="nucleotide sequence ID" value="NZ_JAPJZI010000001.1"/>
</dbReference>
<organism evidence="3 4">
    <name type="scientific">Hoeflea prorocentri</name>
    <dbReference type="NCBI Taxonomy" id="1922333"/>
    <lineage>
        <taxon>Bacteria</taxon>
        <taxon>Pseudomonadati</taxon>
        <taxon>Pseudomonadota</taxon>
        <taxon>Alphaproteobacteria</taxon>
        <taxon>Hyphomicrobiales</taxon>
        <taxon>Rhizobiaceae</taxon>
        <taxon>Hoeflea</taxon>
    </lineage>
</organism>
<feature type="domain" description="Bacterial virulence" evidence="2">
    <location>
        <begin position="42"/>
        <end position="225"/>
    </location>
</feature>
<dbReference type="SUPFAM" id="SSF53474">
    <property type="entry name" value="alpha/beta-Hydrolases"/>
    <property type="match status" value="1"/>
</dbReference>
<evidence type="ECO:0000313" key="4">
    <source>
        <dbReference type="Proteomes" id="UP001151234"/>
    </source>
</evidence>
<feature type="signal peptide" evidence="1">
    <location>
        <begin position="1"/>
        <end position="19"/>
    </location>
</feature>
<sequence>MRFLAAILVVLALAVPAVAQTAIDDLPVHVTQPSSGRAKATVVLWSGDGGWSATMQGMADALAQRDYGVVGVSSLRYFWYEQAPQTMAVDTERLLQHFATQWQTEDLIIAGYSFGADTVPFAWPLMSADTRNRIVLIALLSPFLKTEFEISLLGMFGIICGSHGVAAAIDELPSEKVLCLTGNKETDMACGVAAGVAVTGVPGGHTYDRNWTLIADIIDAEVRQRRPD</sequence>
<protein>
    <recommendedName>
        <fullName evidence="2">Bacterial virulence domain-containing protein</fullName>
    </recommendedName>
</protein>
<evidence type="ECO:0000313" key="3">
    <source>
        <dbReference type="EMBL" id="MDA5400141.1"/>
    </source>
</evidence>
<name>A0A9X3UNK6_9HYPH</name>
<evidence type="ECO:0000259" key="2">
    <source>
        <dbReference type="Pfam" id="PF06057"/>
    </source>
</evidence>
<dbReference type="Pfam" id="PF06057">
    <property type="entry name" value="VirJ"/>
    <property type="match status" value="1"/>
</dbReference>
<reference evidence="3" key="1">
    <citation type="submission" date="2022-11" db="EMBL/GenBank/DDBJ databases">
        <title>Draft genome sequence of Hoeflea poritis E7-10 and Hoeflea prorocentri PM5-8, separated from scleractinian coral Porites lutea and marine dinoflagellate.</title>
        <authorList>
            <person name="Zhang G."/>
            <person name="Wei Q."/>
            <person name="Cai L."/>
        </authorList>
    </citation>
    <scope>NUCLEOTIDE SEQUENCE</scope>
    <source>
        <strain evidence="3">PM5-8</strain>
    </source>
</reference>
<dbReference type="InterPro" id="IPR010333">
    <property type="entry name" value="VirJ"/>
</dbReference>
<dbReference type="Gene3D" id="3.40.50.1820">
    <property type="entry name" value="alpha/beta hydrolase"/>
    <property type="match status" value="1"/>
</dbReference>